<keyword evidence="2" id="KW-1185">Reference proteome</keyword>
<sequence>MIKRQAGAARKPNFVPVFTGSGHSSMDDSYLSSLATYPGVKDGQPFKKTV</sequence>
<organism evidence="1 2">
    <name type="scientific">Desulfonema limicola</name>
    <dbReference type="NCBI Taxonomy" id="45656"/>
    <lineage>
        <taxon>Bacteria</taxon>
        <taxon>Pseudomonadati</taxon>
        <taxon>Thermodesulfobacteriota</taxon>
        <taxon>Desulfobacteria</taxon>
        <taxon>Desulfobacterales</taxon>
        <taxon>Desulfococcaceae</taxon>
        <taxon>Desulfonema</taxon>
    </lineage>
</organism>
<dbReference type="EMBL" id="CP061799">
    <property type="protein sequence ID" value="QTA81991.1"/>
    <property type="molecule type" value="Genomic_DNA"/>
</dbReference>
<name>A0A975BAI8_9BACT</name>
<dbReference type="KEGG" id="dli:dnl_43520"/>
<dbReference type="AlphaFoldDB" id="A0A975BAI8"/>
<dbReference type="Proteomes" id="UP000663720">
    <property type="component" value="Chromosome"/>
</dbReference>
<gene>
    <name evidence="1" type="ORF">dnl_43520</name>
</gene>
<reference evidence="1" key="1">
    <citation type="journal article" date="2021" name="Microb. Physiol.">
        <title>Proteogenomic Insights into the Physiology of Marine, Sulfate-Reducing, Filamentous Desulfonema limicola and Desulfonema magnum.</title>
        <authorList>
            <person name="Schnaars V."/>
            <person name="Wohlbrand L."/>
            <person name="Scheve S."/>
            <person name="Hinrichs C."/>
            <person name="Reinhardt R."/>
            <person name="Rabus R."/>
        </authorList>
    </citation>
    <scope>NUCLEOTIDE SEQUENCE</scope>
    <source>
        <strain evidence="1">5ac10</strain>
    </source>
</reference>
<accession>A0A975BAI8</accession>
<evidence type="ECO:0000313" key="2">
    <source>
        <dbReference type="Proteomes" id="UP000663720"/>
    </source>
</evidence>
<proteinExistence type="predicted"/>
<evidence type="ECO:0000313" key="1">
    <source>
        <dbReference type="EMBL" id="QTA81991.1"/>
    </source>
</evidence>
<protein>
    <submittedName>
        <fullName evidence="1">Uncharacterized protein</fullName>
    </submittedName>
</protein>